<keyword evidence="4" id="KW-1185">Reference proteome</keyword>
<dbReference type="InterPro" id="IPR016181">
    <property type="entry name" value="Acyl_CoA_acyltransferase"/>
</dbReference>
<sequence length="272" mass="29229">MDTRSRLELANDNAAGFWLAQARVHGWESVRTPWFTAVRCDGEAEVHRFVVTRPHDEPAALQQELLGVLRRWRTARLCLEDPYGSLDLSAHGCEASLGQAVMVREPGGAPAADGAAVPAAPRGRRGEPAGRLTVGEALSPEQLGEVERVVVDGFPMPARLPFVRGAMLPPGLLDAPGHRAWVARVDGRPAGACVSHDDGTAVGLYSVATLPEHRSRGIGRALVAAVLAAHPDRPATLTSTLLGEPLYRRLGFTEHGVARWWRYPATPSSMTV</sequence>
<feature type="region of interest" description="Disordered" evidence="1">
    <location>
        <begin position="108"/>
        <end position="130"/>
    </location>
</feature>
<dbReference type="EMBL" id="BAAALD010000203">
    <property type="protein sequence ID" value="GAA1129764.1"/>
    <property type="molecule type" value="Genomic_DNA"/>
</dbReference>
<evidence type="ECO:0000313" key="4">
    <source>
        <dbReference type="Proteomes" id="UP001499987"/>
    </source>
</evidence>
<comment type="caution">
    <text evidence="3">The sequence shown here is derived from an EMBL/GenBank/DDBJ whole genome shotgun (WGS) entry which is preliminary data.</text>
</comment>
<reference evidence="4" key="1">
    <citation type="journal article" date="2019" name="Int. J. Syst. Evol. Microbiol.">
        <title>The Global Catalogue of Microorganisms (GCM) 10K type strain sequencing project: providing services to taxonomists for standard genome sequencing and annotation.</title>
        <authorList>
            <consortium name="The Broad Institute Genomics Platform"/>
            <consortium name="The Broad Institute Genome Sequencing Center for Infectious Disease"/>
            <person name="Wu L."/>
            <person name="Ma J."/>
        </authorList>
    </citation>
    <scope>NUCLEOTIDE SEQUENCE [LARGE SCALE GENOMIC DNA]</scope>
    <source>
        <strain evidence="4">JCM 13002</strain>
    </source>
</reference>
<dbReference type="InterPro" id="IPR000182">
    <property type="entry name" value="GNAT_dom"/>
</dbReference>
<name>A0ABP4EZ38_9ACTN</name>
<gene>
    <name evidence="3" type="ORF">GCM10009663_78070</name>
</gene>
<dbReference type="PROSITE" id="PS51186">
    <property type="entry name" value="GNAT"/>
    <property type="match status" value="1"/>
</dbReference>
<proteinExistence type="predicted"/>
<evidence type="ECO:0000259" key="2">
    <source>
        <dbReference type="PROSITE" id="PS51186"/>
    </source>
</evidence>
<dbReference type="Pfam" id="PF13508">
    <property type="entry name" value="Acetyltransf_7"/>
    <property type="match status" value="1"/>
</dbReference>
<dbReference type="SUPFAM" id="SSF55729">
    <property type="entry name" value="Acyl-CoA N-acyltransferases (Nat)"/>
    <property type="match status" value="1"/>
</dbReference>
<dbReference type="RefSeq" id="WP_344628541.1">
    <property type="nucleotide sequence ID" value="NZ_BAAALD010000203.1"/>
</dbReference>
<organism evidence="3 4">
    <name type="scientific">Kitasatospora arboriphila</name>
    <dbReference type="NCBI Taxonomy" id="258052"/>
    <lineage>
        <taxon>Bacteria</taxon>
        <taxon>Bacillati</taxon>
        <taxon>Actinomycetota</taxon>
        <taxon>Actinomycetes</taxon>
        <taxon>Kitasatosporales</taxon>
        <taxon>Streptomycetaceae</taxon>
        <taxon>Kitasatospora</taxon>
    </lineage>
</organism>
<feature type="domain" description="N-acetyltransferase" evidence="2">
    <location>
        <begin position="133"/>
        <end position="272"/>
    </location>
</feature>
<feature type="compositionally biased region" description="Low complexity" evidence="1">
    <location>
        <begin position="108"/>
        <end position="121"/>
    </location>
</feature>
<dbReference type="Gene3D" id="3.40.630.30">
    <property type="match status" value="1"/>
</dbReference>
<dbReference type="Proteomes" id="UP001499987">
    <property type="component" value="Unassembled WGS sequence"/>
</dbReference>
<evidence type="ECO:0000313" key="3">
    <source>
        <dbReference type="EMBL" id="GAA1129764.1"/>
    </source>
</evidence>
<evidence type="ECO:0000256" key="1">
    <source>
        <dbReference type="SAM" id="MobiDB-lite"/>
    </source>
</evidence>
<dbReference type="CDD" id="cd04301">
    <property type="entry name" value="NAT_SF"/>
    <property type="match status" value="1"/>
</dbReference>
<accession>A0ABP4EZ38</accession>
<protein>
    <recommendedName>
        <fullName evidence="2">N-acetyltransferase domain-containing protein</fullName>
    </recommendedName>
</protein>